<dbReference type="GO" id="GO:0006935">
    <property type="term" value="P:chemotaxis"/>
    <property type="evidence" value="ECO:0007669"/>
    <property type="project" value="UniProtKB-KW"/>
</dbReference>
<dbReference type="FunFam" id="3.40.1550.10:FF:000008">
    <property type="entry name" value="Chemotaxis operon protein"/>
    <property type="match status" value="1"/>
</dbReference>
<organism evidence="3 4">
    <name type="scientific">Borreliella chilensis</name>
    <dbReference type="NCBI Taxonomy" id="1245910"/>
    <lineage>
        <taxon>Bacteria</taxon>
        <taxon>Pseudomonadati</taxon>
        <taxon>Spirochaetota</taxon>
        <taxon>Spirochaetia</taxon>
        <taxon>Spirochaetales</taxon>
        <taxon>Borreliaceae</taxon>
        <taxon>Borreliella</taxon>
    </lineage>
</organism>
<feature type="domain" description="Chemotaxis phosphatase CheX-like" evidence="2">
    <location>
        <begin position="43"/>
        <end position="143"/>
    </location>
</feature>
<dbReference type="AlphaFoldDB" id="A0A0A7UWI8"/>
<dbReference type="PANTHER" id="PTHR39452:SF1">
    <property type="entry name" value="CHEY-P PHOSPHATASE CHEX"/>
    <property type="match status" value="1"/>
</dbReference>
<dbReference type="InterPro" id="IPR038756">
    <property type="entry name" value="CheX-like"/>
</dbReference>
<name>A0A0A7UWI8_9SPIR</name>
<dbReference type="InterPro" id="IPR028051">
    <property type="entry name" value="CheX-like_dom"/>
</dbReference>
<dbReference type="PANTHER" id="PTHR39452">
    <property type="entry name" value="CHEY-P PHOSPHATASE CHEX"/>
    <property type="match status" value="1"/>
</dbReference>
<proteinExistence type="predicted"/>
<evidence type="ECO:0000259" key="2">
    <source>
        <dbReference type="Pfam" id="PF13690"/>
    </source>
</evidence>
<keyword evidence="1" id="KW-0145">Chemotaxis</keyword>
<dbReference type="Gene3D" id="3.40.1550.10">
    <property type="entry name" value="CheC-like"/>
    <property type="match status" value="1"/>
</dbReference>
<evidence type="ECO:0000256" key="1">
    <source>
        <dbReference type="ARBA" id="ARBA00022500"/>
    </source>
</evidence>
<dbReference type="CDD" id="cd17906">
    <property type="entry name" value="CheX"/>
    <property type="match status" value="1"/>
</dbReference>
<accession>A0A0A7UWI8</accession>
<dbReference type="SUPFAM" id="SSF103039">
    <property type="entry name" value="CheC-like"/>
    <property type="match status" value="1"/>
</dbReference>
<dbReference type="Pfam" id="PF13690">
    <property type="entry name" value="CheX"/>
    <property type="match status" value="1"/>
</dbReference>
<reference evidence="3 4" key="1">
    <citation type="journal article" date="2015" name="Genome Announc.">
        <title>Genome Sequence of Borrelia chilensis VA1, a South American Member of the Lyme Borreliosis Group.</title>
        <authorList>
            <person name="Huang W."/>
            <person name="Ojaimi C."/>
            <person name="Fallon J.T."/>
            <person name="Travisany D."/>
            <person name="Maass A."/>
            <person name="Ivanova L."/>
            <person name="Tomova A."/>
            <person name="Gonzalez-Acuna D."/>
            <person name="Godfrey H.P."/>
            <person name="Cabello F.C."/>
        </authorList>
    </citation>
    <scope>NUCLEOTIDE SEQUENCE [LARGE SCALE GENOMIC DNA]</scope>
    <source>
        <strain evidence="3 4">VA1</strain>
    </source>
</reference>
<dbReference type="Proteomes" id="UP000030940">
    <property type="component" value="Chromosome"/>
</dbReference>
<keyword evidence="4" id="KW-1185">Reference proteome</keyword>
<dbReference type="InterPro" id="IPR028976">
    <property type="entry name" value="CheC-like_sf"/>
</dbReference>
<protein>
    <submittedName>
        <fullName evidence="3">Chemotaxis protein CheX</fullName>
    </submittedName>
</protein>
<dbReference type="KEGG" id="bchi:OY14_03360"/>
<dbReference type="STRING" id="1245910.OY14_03360"/>
<evidence type="ECO:0000313" key="4">
    <source>
        <dbReference type="Proteomes" id="UP000030940"/>
    </source>
</evidence>
<dbReference type="EMBL" id="CP009910">
    <property type="protein sequence ID" value="AJA90460.1"/>
    <property type="molecule type" value="Genomic_DNA"/>
</dbReference>
<gene>
    <name evidence="3" type="ORF">OY14_03360</name>
</gene>
<dbReference type="HOGENOM" id="CLU_116290_1_0_12"/>
<evidence type="ECO:0000313" key="3">
    <source>
        <dbReference type="EMBL" id="AJA90460.1"/>
    </source>
</evidence>
<sequence>MRIDYIEPFLDAASSVLRDMLLVENIEMGKPGLKSINQKIKGVSVIVGLAGSVEGSIIIDMDIETALFVASKLNFEEYVDFDDEETKEMVAATLTEVGNIIAGNFVTTLHAKGFVFDITPPAFIYGENMKISNKGSEALIVPFSLPDGKIIEVNIAIRERV</sequence>